<evidence type="ECO:0000313" key="6">
    <source>
        <dbReference type="Proteomes" id="UP000091820"/>
    </source>
</evidence>
<accession>A0A1A9X4E6</accession>
<organism evidence="5 6">
    <name type="scientific">Glossina brevipalpis</name>
    <dbReference type="NCBI Taxonomy" id="37001"/>
    <lineage>
        <taxon>Eukaryota</taxon>
        <taxon>Metazoa</taxon>
        <taxon>Ecdysozoa</taxon>
        <taxon>Arthropoda</taxon>
        <taxon>Hexapoda</taxon>
        <taxon>Insecta</taxon>
        <taxon>Pterygota</taxon>
        <taxon>Neoptera</taxon>
        <taxon>Endopterygota</taxon>
        <taxon>Diptera</taxon>
        <taxon>Brachycera</taxon>
        <taxon>Muscomorpha</taxon>
        <taxon>Hippoboscoidea</taxon>
        <taxon>Glossinidae</taxon>
        <taxon>Glossina</taxon>
    </lineage>
</organism>
<name>A0A1A9X4E6_9MUSC</name>
<dbReference type="InterPro" id="IPR051368">
    <property type="entry name" value="SerProtInhib-TIL_Domain"/>
</dbReference>
<dbReference type="Gene3D" id="2.10.25.10">
    <property type="entry name" value="Laminin"/>
    <property type="match status" value="1"/>
</dbReference>
<dbReference type="InterPro" id="IPR036084">
    <property type="entry name" value="Ser_inhib-like_sf"/>
</dbReference>
<dbReference type="CDD" id="cd19941">
    <property type="entry name" value="TIL"/>
    <property type="match status" value="1"/>
</dbReference>
<protein>
    <submittedName>
        <fullName evidence="5">TIL domain-containing protein</fullName>
    </submittedName>
</protein>
<dbReference type="PANTHER" id="PTHR23259">
    <property type="entry name" value="RIDDLE"/>
    <property type="match status" value="1"/>
</dbReference>
<sequence length="165" mass="18741">MFNQLLKNFLLLSVIVCLCYQAVDASSTGGCDTNEEYTNCGTACEPSCDVPRPEFCTAQCILGCQCKSGFLRNSDGKCCLKGIELLEILCSHQKRMLSNGLRRLFQHYPLKVSKNDLDKLEEANKKDSCEHKNKIKLSVVEETVQHPDMILYTCFTKVLKRWYIV</sequence>
<feature type="chain" id="PRO_5008401028" evidence="3">
    <location>
        <begin position="26"/>
        <end position="165"/>
    </location>
</feature>
<dbReference type="InterPro" id="IPR002919">
    <property type="entry name" value="TIL_dom"/>
</dbReference>
<evidence type="ECO:0000256" key="3">
    <source>
        <dbReference type="SAM" id="SignalP"/>
    </source>
</evidence>
<reference evidence="6" key="1">
    <citation type="submission" date="2014-03" db="EMBL/GenBank/DDBJ databases">
        <authorList>
            <person name="Aksoy S."/>
            <person name="Warren W."/>
            <person name="Wilson R.K."/>
        </authorList>
    </citation>
    <scope>NUCLEOTIDE SEQUENCE [LARGE SCALE GENOMIC DNA]</scope>
    <source>
        <strain evidence="6">IAEA</strain>
    </source>
</reference>
<dbReference type="GO" id="GO:0030414">
    <property type="term" value="F:peptidase inhibitor activity"/>
    <property type="evidence" value="ECO:0007669"/>
    <property type="project" value="UniProtKB-KW"/>
</dbReference>
<evidence type="ECO:0000313" key="5">
    <source>
        <dbReference type="EnsemblMetazoa" id="GBRI043788-PA"/>
    </source>
</evidence>
<proteinExistence type="predicted"/>
<keyword evidence="6" id="KW-1185">Reference proteome</keyword>
<keyword evidence="2" id="KW-1015">Disulfide bond</keyword>
<dbReference type="Proteomes" id="UP000091820">
    <property type="component" value="Unassembled WGS sequence"/>
</dbReference>
<evidence type="ECO:0000256" key="2">
    <source>
        <dbReference type="ARBA" id="ARBA00023157"/>
    </source>
</evidence>
<evidence type="ECO:0000259" key="4">
    <source>
        <dbReference type="Pfam" id="PF01826"/>
    </source>
</evidence>
<keyword evidence="1" id="KW-0646">Protease inhibitor</keyword>
<dbReference type="Pfam" id="PF01826">
    <property type="entry name" value="TIL"/>
    <property type="match status" value="1"/>
</dbReference>
<evidence type="ECO:0000256" key="1">
    <source>
        <dbReference type="ARBA" id="ARBA00022690"/>
    </source>
</evidence>
<dbReference type="VEuPathDB" id="VectorBase:GBRI043788"/>
<dbReference type="SUPFAM" id="SSF57567">
    <property type="entry name" value="Serine protease inhibitors"/>
    <property type="match status" value="1"/>
</dbReference>
<dbReference type="EnsemblMetazoa" id="GBRI043788-RA">
    <property type="protein sequence ID" value="GBRI043788-PA"/>
    <property type="gene ID" value="GBRI043788"/>
</dbReference>
<reference evidence="5" key="2">
    <citation type="submission" date="2020-05" db="UniProtKB">
        <authorList>
            <consortium name="EnsemblMetazoa"/>
        </authorList>
    </citation>
    <scope>IDENTIFICATION</scope>
    <source>
        <strain evidence="5">IAEA</strain>
    </source>
</reference>
<feature type="signal peptide" evidence="3">
    <location>
        <begin position="1"/>
        <end position="25"/>
    </location>
</feature>
<keyword evidence="3" id="KW-0732">Signal</keyword>
<feature type="domain" description="TIL" evidence="4">
    <location>
        <begin position="31"/>
        <end position="79"/>
    </location>
</feature>
<dbReference type="PANTHER" id="PTHR23259:SF70">
    <property type="entry name" value="ACCESSORY GLAND PROTEIN ACP62F-RELATED"/>
    <property type="match status" value="1"/>
</dbReference>
<dbReference type="AlphaFoldDB" id="A0A1A9X4E6"/>
<dbReference type="STRING" id="37001.A0A1A9X4E6"/>